<protein>
    <submittedName>
        <fullName evidence="2">Uncharacterized protein</fullName>
    </submittedName>
</protein>
<evidence type="ECO:0000313" key="3">
    <source>
        <dbReference type="Proteomes" id="UP000324222"/>
    </source>
</evidence>
<feature type="region of interest" description="Disordered" evidence="1">
    <location>
        <begin position="1"/>
        <end position="25"/>
    </location>
</feature>
<name>A0A5B7EXS4_PORTR</name>
<organism evidence="2 3">
    <name type="scientific">Portunus trituberculatus</name>
    <name type="common">Swimming crab</name>
    <name type="synonym">Neptunus trituberculatus</name>
    <dbReference type="NCBI Taxonomy" id="210409"/>
    <lineage>
        <taxon>Eukaryota</taxon>
        <taxon>Metazoa</taxon>
        <taxon>Ecdysozoa</taxon>
        <taxon>Arthropoda</taxon>
        <taxon>Crustacea</taxon>
        <taxon>Multicrustacea</taxon>
        <taxon>Malacostraca</taxon>
        <taxon>Eumalacostraca</taxon>
        <taxon>Eucarida</taxon>
        <taxon>Decapoda</taxon>
        <taxon>Pleocyemata</taxon>
        <taxon>Brachyura</taxon>
        <taxon>Eubrachyura</taxon>
        <taxon>Portunoidea</taxon>
        <taxon>Portunidae</taxon>
        <taxon>Portuninae</taxon>
        <taxon>Portunus</taxon>
    </lineage>
</organism>
<sequence length="75" mass="8225">MATSNPASESPSREGTRNVPRSDCSLGGDPKCLDISFNIFFINFCNIRGLGSNFQSVEHHLSSTKPHLLFRNTAV</sequence>
<keyword evidence="3" id="KW-1185">Reference proteome</keyword>
<dbReference type="AlphaFoldDB" id="A0A5B7EXS4"/>
<comment type="caution">
    <text evidence="2">The sequence shown here is derived from an EMBL/GenBank/DDBJ whole genome shotgun (WGS) entry which is preliminary data.</text>
</comment>
<proteinExistence type="predicted"/>
<evidence type="ECO:0000256" key="1">
    <source>
        <dbReference type="SAM" id="MobiDB-lite"/>
    </source>
</evidence>
<reference evidence="2 3" key="1">
    <citation type="submission" date="2019-05" db="EMBL/GenBank/DDBJ databases">
        <title>Another draft genome of Portunus trituberculatus and its Hox gene families provides insights of decapod evolution.</title>
        <authorList>
            <person name="Jeong J.-H."/>
            <person name="Song I."/>
            <person name="Kim S."/>
            <person name="Choi T."/>
            <person name="Kim D."/>
            <person name="Ryu S."/>
            <person name="Kim W."/>
        </authorList>
    </citation>
    <scope>NUCLEOTIDE SEQUENCE [LARGE SCALE GENOMIC DNA]</scope>
    <source>
        <tissue evidence="2">Muscle</tissue>
    </source>
</reference>
<feature type="compositionally biased region" description="Polar residues" evidence="1">
    <location>
        <begin position="1"/>
        <end position="10"/>
    </location>
</feature>
<gene>
    <name evidence="2" type="ORF">E2C01_031130</name>
</gene>
<accession>A0A5B7EXS4</accession>
<dbReference type="EMBL" id="VSRR010003840">
    <property type="protein sequence ID" value="MPC37643.1"/>
    <property type="molecule type" value="Genomic_DNA"/>
</dbReference>
<dbReference type="Proteomes" id="UP000324222">
    <property type="component" value="Unassembled WGS sequence"/>
</dbReference>
<evidence type="ECO:0000313" key="2">
    <source>
        <dbReference type="EMBL" id="MPC37643.1"/>
    </source>
</evidence>